<proteinExistence type="predicted"/>
<dbReference type="EMBL" id="AMGM01000003">
    <property type="protein sequence ID" value="EKB51007.1"/>
    <property type="molecule type" value="Genomic_DNA"/>
</dbReference>
<gene>
    <name evidence="1" type="ORF">B879_00294</name>
</gene>
<dbReference type="OrthoDB" id="958951at2"/>
<reference evidence="1 2" key="1">
    <citation type="journal article" date="2012" name="J. Bacteriol.">
        <title>Draft Genome Sequence of Cecembia lonarensis Strain LW9T, Isolated from Lonar Lake, a Haloalkaline Lake in India.</title>
        <authorList>
            <person name="Shivaji S."/>
            <person name="Ara S."/>
            <person name="Singh A."/>
            <person name="Pinnaka A.K."/>
        </authorList>
    </citation>
    <scope>NUCLEOTIDE SEQUENCE [LARGE SCALE GENOMIC DNA]</scope>
    <source>
        <strain evidence="1 2">LW9</strain>
    </source>
</reference>
<evidence type="ECO:0000313" key="1">
    <source>
        <dbReference type="EMBL" id="EKB51007.1"/>
    </source>
</evidence>
<accession>K1LFM5</accession>
<name>K1LFM5_CECL9</name>
<dbReference type="AlphaFoldDB" id="K1LFM5"/>
<sequence length="235" mass="26434">MKSKLSTAFFLLMIFHLGTTSLSFGQLIGTKPIKGFTSASDIQQLRDHSETKGFIEIGDAYSKARGVTIFSAMNALNNRAKKKLLEEAAIRGATHVWIENKLPDDAGVFGRLVSYHAVLYRHPDVQMDLITVKQAFVDNDLRSASRMVINRNAFGAKYTIAENLSLIQVDPETDIFEKNGRIFVEIKIRKSSAEVVSTKKEYEVIALDDESIMLSEELEENKKYAAHLFKLSKKK</sequence>
<comment type="caution">
    <text evidence="1">The sequence shown here is derived from an EMBL/GenBank/DDBJ whole genome shotgun (WGS) entry which is preliminary data.</text>
</comment>
<evidence type="ECO:0000313" key="2">
    <source>
        <dbReference type="Proteomes" id="UP000004478"/>
    </source>
</evidence>
<protein>
    <submittedName>
        <fullName evidence="1">Uncharacterized protein</fullName>
    </submittedName>
</protein>
<organism evidence="1 2">
    <name type="scientific">Cecembia lonarensis (strain CCUG 58316 / KCTC 22772 / LW9)</name>
    <dbReference type="NCBI Taxonomy" id="1225176"/>
    <lineage>
        <taxon>Bacteria</taxon>
        <taxon>Pseudomonadati</taxon>
        <taxon>Bacteroidota</taxon>
        <taxon>Cytophagia</taxon>
        <taxon>Cytophagales</taxon>
        <taxon>Cyclobacteriaceae</taxon>
        <taxon>Cecembia</taxon>
    </lineage>
</organism>
<dbReference type="Proteomes" id="UP000004478">
    <property type="component" value="Unassembled WGS sequence"/>
</dbReference>
<dbReference type="RefSeq" id="WP_009183348.1">
    <property type="nucleotide sequence ID" value="NZ_AMGM01000003.1"/>
</dbReference>
<keyword evidence="2" id="KW-1185">Reference proteome</keyword>